<feature type="signal peptide" evidence="1">
    <location>
        <begin position="1"/>
        <end position="19"/>
    </location>
</feature>
<dbReference type="InterPro" id="IPR018392">
    <property type="entry name" value="LysM"/>
</dbReference>
<dbReference type="STRING" id="584787.GCA_001247655_02204"/>
<dbReference type="CDD" id="cd00118">
    <property type="entry name" value="LysM"/>
    <property type="match status" value="1"/>
</dbReference>
<protein>
    <submittedName>
        <fullName evidence="3">LysM domain-containing protein</fullName>
    </submittedName>
</protein>
<dbReference type="SUPFAM" id="SSF54106">
    <property type="entry name" value="LysM domain"/>
    <property type="match status" value="1"/>
</dbReference>
<dbReference type="SMART" id="SM00257">
    <property type="entry name" value="LysM"/>
    <property type="match status" value="1"/>
</dbReference>
<dbReference type="PANTHER" id="PTHR34700">
    <property type="entry name" value="POTASSIUM BINDING PROTEIN KBP"/>
    <property type="match status" value="1"/>
</dbReference>
<evidence type="ECO:0000313" key="4">
    <source>
        <dbReference type="Proteomes" id="UP000268033"/>
    </source>
</evidence>
<dbReference type="RefSeq" id="WP_123422536.1">
    <property type="nucleotide sequence ID" value="NZ_JBLXEP010000007.1"/>
</dbReference>
<evidence type="ECO:0000313" key="3">
    <source>
        <dbReference type="EMBL" id="ROQ19091.1"/>
    </source>
</evidence>
<dbReference type="InterPro" id="IPR052196">
    <property type="entry name" value="Bact_Kbp"/>
</dbReference>
<keyword evidence="1" id="KW-0732">Signal</keyword>
<dbReference type="InterPro" id="IPR036779">
    <property type="entry name" value="LysM_dom_sf"/>
</dbReference>
<accession>A0A3N1NUD0</accession>
<keyword evidence="4" id="KW-1185">Reference proteome</keyword>
<comment type="caution">
    <text evidence="3">The sequence shown here is derived from an EMBL/GenBank/DDBJ whole genome shotgun (WGS) entry which is preliminary data.</text>
</comment>
<proteinExistence type="predicted"/>
<dbReference type="AlphaFoldDB" id="A0A3N1NUD0"/>
<sequence length="369" mass="41365">MKKILLALVTAAITWLAFADNLQLKNDFPESYVVKKGDTLWDISAKYLKNPWLWPKLWQSNEQVDNPHLIYPGDKLSLVIIDGVPQLVRKPMVKLSPTVRVVDKKDAIPTLPTAYIRNFLTHQQIIDEDLLAGAPRVTGGADLTRRLTSNMEMYARGDNLVNGRLYGVYRKGNHYIDPETKEDLGTEAVLVSVVKTEDIQKVQIGDAEDGKTFDLASLKVVQVEREISPGDYLLPLDDHELPVYFQPHAPGALVDARIIDSSRKTRALGKFDVVVLNKGARDGIDPGMVLDARRDGATVLMKDKVEYKEDASVFDRWFSSNKPSEVTVVQPSEAIGHMMVFRTFDKLSLALILKAEKPIREMDTATNPE</sequence>
<organism evidence="3 4">
    <name type="scientific">Gallaecimonas pentaromativorans</name>
    <dbReference type="NCBI Taxonomy" id="584787"/>
    <lineage>
        <taxon>Bacteria</taxon>
        <taxon>Pseudomonadati</taxon>
        <taxon>Pseudomonadota</taxon>
        <taxon>Gammaproteobacteria</taxon>
        <taxon>Enterobacterales</taxon>
        <taxon>Gallaecimonadaceae</taxon>
        <taxon>Gallaecimonas</taxon>
    </lineage>
</organism>
<dbReference type="PANTHER" id="PTHR34700:SF4">
    <property type="entry name" value="PHAGE-LIKE ELEMENT PBSX PROTEIN XKDP"/>
    <property type="match status" value="1"/>
</dbReference>
<dbReference type="Pfam" id="PF01476">
    <property type="entry name" value="LysM"/>
    <property type="match status" value="1"/>
</dbReference>
<dbReference type="EMBL" id="RJUL01000012">
    <property type="protein sequence ID" value="ROQ19091.1"/>
    <property type="molecule type" value="Genomic_DNA"/>
</dbReference>
<gene>
    <name evidence="3" type="ORF">EDC28_11211</name>
</gene>
<evidence type="ECO:0000259" key="2">
    <source>
        <dbReference type="PROSITE" id="PS51782"/>
    </source>
</evidence>
<feature type="chain" id="PRO_5018190538" evidence="1">
    <location>
        <begin position="20"/>
        <end position="369"/>
    </location>
</feature>
<dbReference type="PROSITE" id="PS51782">
    <property type="entry name" value="LYSM"/>
    <property type="match status" value="1"/>
</dbReference>
<name>A0A3N1NUD0_9GAMM</name>
<feature type="domain" description="LysM" evidence="2">
    <location>
        <begin position="30"/>
        <end position="78"/>
    </location>
</feature>
<evidence type="ECO:0000256" key="1">
    <source>
        <dbReference type="SAM" id="SignalP"/>
    </source>
</evidence>
<dbReference type="Gene3D" id="3.10.350.10">
    <property type="entry name" value="LysM domain"/>
    <property type="match status" value="1"/>
</dbReference>
<reference evidence="3 4" key="1">
    <citation type="submission" date="2018-11" db="EMBL/GenBank/DDBJ databases">
        <title>Genomic Encyclopedia of Type Strains, Phase IV (KMG-IV): sequencing the most valuable type-strain genomes for metagenomic binning, comparative biology and taxonomic classification.</title>
        <authorList>
            <person name="Goeker M."/>
        </authorList>
    </citation>
    <scope>NUCLEOTIDE SEQUENCE [LARGE SCALE GENOMIC DNA]</scope>
    <source>
        <strain evidence="3 4">DSM 21945</strain>
    </source>
</reference>
<dbReference type="Proteomes" id="UP000268033">
    <property type="component" value="Unassembled WGS sequence"/>
</dbReference>